<comment type="caution">
    <text evidence="2">The sequence shown here is derived from an EMBL/GenBank/DDBJ whole genome shotgun (WGS) entry which is preliminary data.</text>
</comment>
<dbReference type="Proteomes" id="UP000029734">
    <property type="component" value="Unassembled WGS sequence"/>
</dbReference>
<dbReference type="eggNOG" id="ENOG50305N5">
    <property type="taxonomic scope" value="Bacteria"/>
</dbReference>
<organism evidence="2 3">
    <name type="scientific">Paenibacillus wynnii</name>
    <dbReference type="NCBI Taxonomy" id="268407"/>
    <lineage>
        <taxon>Bacteria</taxon>
        <taxon>Bacillati</taxon>
        <taxon>Bacillota</taxon>
        <taxon>Bacilli</taxon>
        <taxon>Bacillales</taxon>
        <taxon>Paenibacillaceae</taxon>
        <taxon>Paenibacillus</taxon>
    </lineage>
</organism>
<keyword evidence="3" id="KW-1185">Reference proteome</keyword>
<gene>
    <name evidence="2" type="ORF">PWYN_26395</name>
</gene>
<dbReference type="RefSeq" id="WP_036657795.1">
    <property type="nucleotide sequence ID" value="NZ_JQCR01000003.1"/>
</dbReference>
<evidence type="ECO:0000256" key="1">
    <source>
        <dbReference type="SAM" id="SignalP"/>
    </source>
</evidence>
<dbReference type="EMBL" id="JQCR01000003">
    <property type="protein sequence ID" value="KGE18072.1"/>
    <property type="molecule type" value="Genomic_DNA"/>
</dbReference>
<accession>A0A098M966</accession>
<name>A0A098M966_9BACL</name>
<dbReference type="OrthoDB" id="2605017at2"/>
<reference evidence="2 3" key="2">
    <citation type="submission" date="2014-10" db="EMBL/GenBank/DDBJ databases">
        <title>Comparative genomics of the Paenibacillus odorifer group.</title>
        <authorList>
            <person name="Tsai Y.-C."/>
            <person name="Martin N."/>
            <person name="Korlach J."/>
            <person name="Wiedmann M."/>
        </authorList>
    </citation>
    <scope>NUCLEOTIDE SEQUENCE [LARGE SCALE GENOMIC DNA]</scope>
    <source>
        <strain evidence="2 3">DSM 18334</strain>
    </source>
</reference>
<evidence type="ECO:0000313" key="3">
    <source>
        <dbReference type="Proteomes" id="UP000029734"/>
    </source>
</evidence>
<dbReference type="PROSITE" id="PS51257">
    <property type="entry name" value="PROKAR_LIPOPROTEIN"/>
    <property type="match status" value="1"/>
</dbReference>
<reference evidence="2 3" key="1">
    <citation type="submission" date="2014-08" db="EMBL/GenBank/DDBJ databases">
        <authorList>
            <person name="den Bakker H.C."/>
        </authorList>
    </citation>
    <scope>NUCLEOTIDE SEQUENCE [LARGE SCALE GENOMIC DNA]</scope>
    <source>
        <strain evidence="2 3">DSM 18334</strain>
    </source>
</reference>
<sequence length="177" mass="19253">MKKLLLVGLIMVCILLSACSNEPAAIVSKEDIQAHVQQFFDEMSAIEQEGKSSLEDFNESLTSYSAGKASDKQLKKSIDKFQNTATDLLEQVNDVKISSGLPQDIRTFLEDSKIAFQSAYSLKEQASEGADSATVTAEQFKELNQNADLAMMYGISKLNEARVASGLVDAESTVVSK</sequence>
<dbReference type="AlphaFoldDB" id="A0A098M966"/>
<protein>
    <recommendedName>
        <fullName evidence="4">Inhibitor of growth protein N-terminal histone-binding domain-containing protein</fullName>
    </recommendedName>
</protein>
<proteinExistence type="predicted"/>
<feature type="signal peptide" evidence="1">
    <location>
        <begin position="1"/>
        <end position="24"/>
    </location>
</feature>
<evidence type="ECO:0000313" key="2">
    <source>
        <dbReference type="EMBL" id="KGE18072.1"/>
    </source>
</evidence>
<keyword evidence="1" id="KW-0732">Signal</keyword>
<feature type="chain" id="PRO_5001945394" description="Inhibitor of growth protein N-terminal histone-binding domain-containing protein" evidence="1">
    <location>
        <begin position="25"/>
        <end position="177"/>
    </location>
</feature>
<evidence type="ECO:0008006" key="4">
    <source>
        <dbReference type="Google" id="ProtNLM"/>
    </source>
</evidence>